<accession>A0AAW0GN19</accession>
<sequence length="447" mass="52203">MYRDLRARVNYIQSISLACPTGWECSGQGPIYDCHREILTSIVKILSLCRCHRLTRVEICGCEEWLRIDLALIPALDSGGKLPHLMVGGGGPLTWELLHKLRDRVEVFSISFSPDEVTYPEQPDPDFCDPRQFTCNFHKMDELHLRWPNFHPIHDDIDCDDVRTLSIEYHHKVDVQPLMESFPLIRNLLYYPSPLKWHQPLVSELLDTTREQNKKFQDEREDWLDLDYYGGDLLGMYALCPMGDIFHMDIRMPPKCWKILDYLLDVLLEGCPDRLTLYYPLDRDYMLLACSIANSVSHLDLTISVGRTLCDMNNVEVELCHGITELCLSVFRLRLDWDPKDKAYPILMGLSKKRAVAAMKRTRTYFENLDPHKFALSMLQHERSEDRNLRYIALELPYHNDALCYKVVGDGSEREVQLMTEHEGRAMLEKELPKFTSKLDVFERWKS</sequence>
<protein>
    <submittedName>
        <fullName evidence="1">Uncharacterized protein</fullName>
    </submittedName>
</protein>
<reference evidence="1 2" key="1">
    <citation type="submission" date="2022-09" db="EMBL/GenBank/DDBJ databases">
        <authorList>
            <person name="Palmer J.M."/>
        </authorList>
    </citation>
    <scope>NUCLEOTIDE SEQUENCE [LARGE SCALE GENOMIC DNA]</scope>
    <source>
        <strain evidence="1 2">DSM 7382</strain>
    </source>
</reference>
<name>A0AAW0GN19_9APHY</name>
<proteinExistence type="predicted"/>
<keyword evidence="2" id="KW-1185">Reference proteome</keyword>
<dbReference type="Proteomes" id="UP001385951">
    <property type="component" value="Unassembled WGS sequence"/>
</dbReference>
<organism evidence="1 2">
    <name type="scientific">Cerrena zonata</name>
    <dbReference type="NCBI Taxonomy" id="2478898"/>
    <lineage>
        <taxon>Eukaryota</taxon>
        <taxon>Fungi</taxon>
        <taxon>Dikarya</taxon>
        <taxon>Basidiomycota</taxon>
        <taxon>Agaricomycotina</taxon>
        <taxon>Agaricomycetes</taxon>
        <taxon>Polyporales</taxon>
        <taxon>Cerrenaceae</taxon>
        <taxon>Cerrena</taxon>
    </lineage>
</organism>
<dbReference type="PROSITE" id="PS51257">
    <property type="entry name" value="PROKAR_LIPOPROTEIN"/>
    <property type="match status" value="1"/>
</dbReference>
<dbReference type="AlphaFoldDB" id="A0AAW0GN19"/>
<comment type="caution">
    <text evidence="1">The sequence shown here is derived from an EMBL/GenBank/DDBJ whole genome shotgun (WGS) entry which is preliminary data.</text>
</comment>
<evidence type="ECO:0000313" key="1">
    <source>
        <dbReference type="EMBL" id="KAK7694042.1"/>
    </source>
</evidence>
<gene>
    <name evidence="1" type="ORF">QCA50_003618</name>
</gene>
<dbReference type="EMBL" id="JASBNA010000003">
    <property type="protein sequence ID" value="KAK7694042.1"/>
    <property type="molecule type" value="Genomic_DNA"/>
</dbReference>
<evidence type="ECO:0000313" key="2">
    <source>
        <dbReference type="Proteomes" id="UP001385951"/>
    </source>
</evidence>